<gene>
    <name evidence="2" type="ORF">QQ91_0018670</name>
</gene>
<keyword evidence="1" id="KW-0812">Transmembrane</keyword>
<keyword evidence="1" id="KW-1133">Transmembrane helix</keyword>
<comment type="caution">
    <text evidence="2">The sequence shown here is derived from an EMBL/GenBank/DDBJ whole genome shotgun (WGS) entry which is preliminary data.</text>
</comment>
<name>A0ABD4T7U4_9CYAN</name>
<dbReference type="Pfam" id="PF11016">
    <property type="entry name" value="DUF2854"/>
    <property type="match status" value="1"/>
</dbReference>
<evidence type="ECO:0000313" key="2">
    <source>
        <dbReference type="EMBL" id="MCM1984849.1"/>
    </source>
</evidence>
<accession>A0ABD4T7U4</accession>
<dbReference type="InterPro" id="IPR021275">
    <property type="entry name" value="DUF2854"/>
</dbReference>
<proteinExistence type="predicted"/>
<evidence type="ECO:0000313" key="3">
    <source>
        <dbReference type="Proteomes" id="UP000031561"/>
    </source>
</evidence>
<dbReference type="RefSeq" id="WP_166277243.1">
    <property type="nucleotide sequence ID" value="NZ_JTHE03000104.1"/>
</dbReference>
<dbReference type="AlphaFoldDB" id="A0ABD4T7U4"/>
<feature type="transmembrane region" description="Helical" evidence="1">
    <location>
        <begin position="7"/>
        <end position="29"/>
    </location>
</feature>
<sequence>MLTRFSLAKIGLIVGGILSVVGLIAYISGNATANLAGFFYGIPLFLGGLAFKIAELKPAPILKPTPEAVKQLREKEATPTQNQVRKDVTRYRYGQDIHLDVALARLGLCNKKEALPELTGIYEEDRHGHYALALEFNSPLVSVEKWQGQQEKIQSFFGPGITAEVEDLGEDRVRLALISAPEAAPASEDSVA</sequence>
<dbReference type="PANTHER" id="PTHR35551:SF1">
    <property type="entry name" value="ACCLIMATION OF PHOTOSYNTHESIS TO ENVIRONMENT"/>
    <property type="match status" value="1"/>
</dbReference>
<protein>
    <submittedName>
        <fullName evidence="2">DUF2854 domain-containing protein</fullName>
    </submittedName>
</protein>
<feature type="transmembrane region" description="Helical" evidence="1">
    <location>
        <begin position="35"/>
        <end position="54"/>
    </location>
</feature>
<dbReference type="EMBL" id="JTHE03000104">
    <property type="protein sequence ID" value="MCM1984849.1"/>
    <property type="molecule type" value="Genomic_DNA"/>
</dbReference>
<keyword evidence="3" id="KW-1185">Reference proteome</keyword>
<organism evidence="2 3">
    <name type="scientific">Lyngbya confervoides BDU141951</name>
    <dbReference type="NCBI Taxonomy" id="1574623"/>
    <lineage>
        <taxon>Bacteria</taxon>
        <taxon>Bacillati</taxon>
        <taxon>Cyanobacteriota</taxon>
        <taxon>Cyanophyceae</taxon>
        <taxon>Oscillatoriophycideae</taxon>
        <taxon>Oscillatoriales</taxon>
        <taxon>Microcoleaceae</taxon>
        <taxon>Lyngbya</taxon>
    </lineage>
</organism>
<keyword evidence="1" id="KW-0472">Membrane</keyword>
<dbReference type="Proteomes" id="UP000031561">
    <property type="component" value="Unassembled WGS sequence"/>
</dbReference>
<reference evidence="2 3" key="1">
    <citation type="journal article" date="2015" name="Genome Announc.">
        <title>Draft Genome Sequence of Filamentous Marine Cyanobacterium Lyngbya confervoides Strain BDU141951.</title>
        <authorList>
            <person name="Chandrababunaidu M.M."/>
            <person name="Sen D."/>
            <person name="Tripathy S."/>
        </authorList>
    </citation>
    <scope>NUCLEOTIDE SEQUENCE [LARGE SCALE GENOMIC DNA]</scope>
    <source>
        <strain evidence="2 3">BDU141951</strain>
    </source>
</reference>
<dbReference type="PANTHER" id="PTHR35551">
    <property type="match status" value="1"/>
</dbReference>
<evidence type="ECO:0000256" key="1">
    <source>
        <dbReference type="SAM" id="Phobius"/>
    </source>
</evidence>